<keyword evidence="3" id="KW-1185">Reference proteome</keyword>
<dbReference type="Proteomes" id="UP000540423">
    <property type="component" value="Unassembled WGS sequence"/>
</dbReference>
<reference evidence="2 3" key="1">
    <citation type="submission" date="2020-08" db="EMBL/GenBank/DDBJ databases">
        <title>Genomic Encyclopedia of Type Strains, Phase IV (KMG-IV): sequencing the most valuable type-strain genomes for metagenomic binning, comparative biology and taxonomic classification.</title>
        <authorList>
            <person name="Goeker M."/>
        </authorList>
    </citation>
    <scope>NUCLEOTIDE SEQUENCE [LARGE SCALE GENOMIC DNA]</scope>
    <source>
        <strain evidence="2 3">DSM 40141</strain>
    </source>
</reference>
<proteinExistence type="predicted"/>
<evidence type="ECO:0000259" key="1">
    <source>
        <dbReference type="Pfam" id="PF12680"/>
    </source>
</evidence>
<dbReference type="Gene3D" id="3.10.450.50">
    <property type="match status" value="1"/>
</dbReference>
<gene>
    <name evidence="2" type="ORF">HNQ79_001161</name>
</gene>
<sequence>METAARFRSAVEKGDLGALEDLFTEDVRLYSPVKFTPFEGRPMVLGLFGVLLRTFEDFRYVGHFEGAAETSTDGSEAPATTLVFRATVHGKEIHGIDLLHFGMAGRIKEFTVMVRPQSAVHALGEAVLAGLIADGLVPRSGQQAPGR</sequence>
<dbReference type="Pfam" id="PF12680">
    <property type="entry name" value="SnoaL_2"/>
    <property type="match status" value="1"/>
</dbReference>
<dbReference type="SUPFAM" id="SSF54427">
    <property type="entry name" value="NTF2-like"/>
    <property type="match status" value="1"/>
</dbReference>
<organism evidence="2 3">
    <name type="scientific">Streptomyces candidus</name>
    <dbReference type="NCBI Taxonomy" id="67283"/>
    <lineage>
        <taxon>Bacteria</taxon>
        <taxon>Bacillati</taxon>
        <taxon>Actinomycetota</taxon>
        <taxon>Actinomycetes</taxon>
        <taxon>Kitasatosporales</taxon>
        <taxon>Streptomycetaceae</taxon>
        <taxon>Streptomyces</taxon>
    </lineage>
</organism>
<protein>
    <recommendedName>
        <fullName evidence="1">SnoaL-like domain-containing protein</fullName>
    </recommendedName>
</protein>
<accession>A0A7X0LMS3</accession>
<evidence type="ECO:0000313" key="3">
    <source>
        <dbReference type="Proteomes" id="UP000540423"/>
    </source>
</evidence>
<evidence type="ECO:0000313" key="2">
    <source>
        <dbReference type="EMBL" id="MBB6434713.1"/>
    </source>
</evidence>
<dbReference type="RefSeq" id="WP_185027524.1">
    <property type="nucleotide sequence ID" value="NZ_BNBN01000002.1"/>
</dbReference>
<dbReference type="AlphaFoldDB" id="A0A7X0LMS3"/>
<dbReference type="InterPro" id="IPR037401">
    <property type="entry name" value="SnoaL-like"/>
</dbReference>
<name>A0A7X0LMS3_9ACTN</name>
<feature type="domain" description="SnoaL-like" evidence="1">
    <location>
        <begin position="5"/>
        <end position="109"/>
    </location>
</feature>
<dbReference type="EMBL" id="JACHEM010000002">
    <property type="protein sequence ID" value="MBB6434713.1"/>
    <property type="molecule type" value="Genomic_DNA"/>
</dbReference>
<comment type="caution">
    <text evidence="2">The sequence shown here is derived from an EMBL/GenBank/DDBJ whole genome shotgun (WGS) entry which is preliminary data.</text>
</comment>
<dbReference type="InterPro" id="IPR032710">
    <property type="entry name" value="NTF2-like_dom_sf"/>
</dbReference>